<name>A0A4P8XKM3_9BACL</name>
<dbReference type="AlphaFoldDB" id="A0A4P8XKM3"/>
<dbReference type="KEGG" id="palo:E6C60_2565"/>
<keyword evidence="2" id="KW-1185">Reference proteome</keyword>
<dbReference type="RefSeq" id="WP_175415287.1">
    <property type="nucleotide sequence ID" value="NZ_CP040396.1"/>
</dbReference>
<gene>
    <name evidence="1" type="ORF">E6C60_2565</name>
</gene>
<organism evidence="1 2">
    <name type="scientific">Paenibacillus algicola</name>
    <dbReference type="NCBI Taxonomy" id="2565926"/>
    <lineage>
        <taxon>Bacteria</taxon>
        <taxon>Bacillati</taxon>
        <taxon>Bacillota</taxon>
        <taxon>Bacilli</taxon>
        <taxon>Bacillales</taxon>
        <taxon>Paenibacillaceae</taxon>
        <taxon>Paenibacillus</taxon>
    </lineage>
</organism>
<protein>
    <submittedName>
        <fullName evidence="1">Uncharacterized protein</fullName>
    </submittedName>
</protein>
<sequence length="46" mass="4905">MTAVFAGLVMYGEISFAQVPASQKDKVREHLAALGLDENGKPITAE</sequence>
<reference evidence="1 2" key="1">
    <citation type="submission" date="2019-05" db="EMBL/GenBank/DDBJ databases">
        <authorList>
            <person name="Chen C."/>
        </authorList>
    </citation>
    <scope>NUCLEOTIDE SEQUENCE [LARGE SCALE GENOMIC DNA]</scope>
    <source>
        <strain evidence="1 2">HB172198</strain>
    </source>
</reference>
<evidence type="ECO:0000313" key="2">
    <source>
        <dbReference type="Proteomes" id="UP000300879"/>
    </source>
</evidence>
<dbReference type="EMBL" id="CP040396">
    <property type="protein sequence ID" value="QCT03277.1"/>
    <property type="molecule type" value="Genomic_DNA"/>
</dbReference>
<proteinExistence type="predicted"/>
<evidence type="ECO:0000313" key="1">
    <source>
        <dbReference type="EMBL" id="QCT03277.1"/>
    </source>
</evidence>
<dbReference type="Proteomes" id="UP000300879">
    <property type="component" value="Chromosome"/>
</dbReference>
<accession>A0A4P8XKM3</accession>